<reference evidence="2 3" key="1">
    <citation type="submission" date="2012-07" db="EMBL/GenBank/DDBJ databases">
        <title>Genome sequence of Brachyspira sp. 30446, isolated from a pig with mucohaemorrhagic colitis.</title>
        <authorList>
            <person name="Rubin J.E."/>
            <person name="Fernando C."/>
            <person name="Harding J.C.S."/>
            <person name="Hill J.E."/>
        </authorList>
    </citation>
    <scope>NUCLEOTIDE SEQUENCE [LARGE SCALE GENOMIC DNA]</scope>
    <source>
        <strain evidence="2 3">30446</strain>
    </source>
</reference>
<dbReference type="RefSeq" id="WP_008722083.1">
    <property type="nucleotide sequence ID" value="NZ_JH994110.1"/>
</dbReference>
<feature type="chain" id="PRO_5015632287" evidence="1">
    <location>
        <begin position="20"/>
        <end position="66"/>
    </location>
</feature>
<evidence type="ECO:0000313" key="3">
    <source>
        <dbReference type="Proteomes" id="UP000011663"/>
    </source>
</evidence>
<gene>
    <name evidence="2" type="ORF">A966_02681</name>
</gene>
<accession>A0A2U4F3F7</accession>
<feature type="signal peptide" evidence="1">
    <location>
        <begin position="1"/>
        <end position="19"/>
    </location>
</feature>
<dbReference type="PROSITE" id="PS51257">
    <property type="entry name" value="PROKAR_LIPOPROTEIN"/>
    <property type="match status" value="1"/>
</dbReference>
<dbReference type="GeneID" id="66486997"/>
<organism evidence="2 3">
    <name type="scientific">Brachyspira hampsonii 30446</name>
    <dbReference type="NCBI Taxonomy" id="1289135"/>
    <lineage>
        <taxon>Bacteria</taxon>
        <taxon>Pseudomonadati</taxon>
        <taxon>Spirochaetota</taxon>
        <taxon>Spirochaetia</taxon>
        <taxon>Brachyspirales</taxon>
        <taxon>Brachyspiraceae</taxon>
        <taxon>Brachyspira</taxon>
    </lineage>
</organism>
<dbReference type="AlphaFoldDB" id="A0A2U4F3F7"/>
<protein>
    <submittedName>
        <fullName evidence="2">Uncharacterized protein</fullName>
    </submittedName>
</protein>
<dbReference type="Proteomes" id="UP000011663">
    <property type="component" value="Unassembled WGS sequence"/>
</dbReference>
<dbReference type="EMBL" id="ALNZ01000010">
    <property type="protein sequence ID" value="EKV57999.1"/>
    <property type="molecule type" value="Genomic_DNA"/>
</dbReference>
<evidence type="ECO:0000313" key="2">
    <source>
        <dbReference type="EMBL" id="EKV57999.1"/>
    </source>
</evidence>
<keyword evidence="1" id="KW-0732">Signal</keyword>
<evidence type="ECO:0000256" key="1">
    <source>
        <dbReference type="SAM" id="SignalP"/>
    </source>
</evidence>
<comment type="caution">
    <text evidence="2">The sequence shown here is derived from an EMBL/GenBank/DDBJ whole genome shotgun (WGS) entry which is preliminary data.</text>
</comment>
<proteinExistence type="predicted"/>
<name>A0A2U4F3F7_9SPIR</name>
<sequence length="66" mass="7320">MKNKLILSLMLVLALAVSCKNNTTDSTATGTTITMDMLEEELNNINNDSPISQNGELKHMNLYSLY</sequence>